<proteinExistence type="predicted"/>
<feature type="compositionally biased region" description="Low complexity" evidence="7">
    <location>
        <begin position="117"/>
        <end position="129"/>
    </location>
</feature>
<sequence length="556" mass="61986">MIYPRLTTHVRQTEPTPYYLFDMAPKSEMAFSTARIAIGGGRDGVAGEPRSPVRVFAEGATSRADMQHDDFPEVVSSTPGAESECQLQRCVLPKSDRTIRLSWPRLGDKRRAMVGQSPTPRSRSSTSTRKQAHKISQTTRIVHVSQKDLELHYYLNASVGKGHSQPTLEPPLAWNPSVIKAQDEDLLQYFQKSASKSLAIFGHDSFELGNALIRIALANTSASATAVFQCLLAFSALHRDDVHSHAFELKITALQALGAASSIAPIGATDAIQHVAAGMLLCSFEAHKSSCTSGEWIIYLENAKKVIHTVGLDKIEGNTDLAMILDWVYYHDVLARFSLQHWQKQTAASTGSQRFFTKPFNVQSLATGLIKLLSEVCDAFSARPATAFNGKKSTKETEDYKRFLQILDWRIRSLPLSTPGTTVSSPEERDSLLLLELYRLALLIYLNRASNNLINQSFRTEKHIAQAFSILPKLKSCDRQFPVFILGCEARNDEYRAVILDLIARAEKEESSRSFNHVKLLLQAIWAQDDLAEGEVDYWEKISHVISCCRITPSFV</sequence>
<organism evidence="8 9">
    <name type="scientific">Podospora bellae-mahoneyi</name>
    <dbReference type="NCBI Taxonomy" id="2093777"/>
    <lineage>
        <taxon>Eukaryota</taxon>
        <taxon>Fungi</taxon>
        <taxon>Dikarya</taxon>
        <taxon>Ascomycota</taxon>
        <taxon>Pezizomycotina</taxon>
        <taxon>Sordariomycetes</taxon>
        <taxon>Sordariomycetidae</taxon>
        <taxon>Sordariales</taxon>
        <taxon>Podosporaceae</taxon>
        <taxon>Podospora</taxon>
    </lineage>
</organism>
<dbReference type="InterPro" id="IPR021858">
    <property type="entry name" value="Fun_TF"/>
</dbReference>
<reference evidence="8 9" key="1">
    <citation type="journal article" date="2023" name="bioRxiv">
        <title>High-quality genome assemblies of four members of thePodospora anserinaspecies complex.</title>
        <authorList>
            <person name="Ament-Velasquez S.L."/>
            <person name="Vogan A.A."/>
            <person name="Wallerman O."/>
            <person name="Hartmann F."/>
            <person name="Gautier V."/>
            <person name="Silar P."/>
            <person name="Giraud T."/>
            <person name="Johannesson H."/>
        </authorList>
    </citation>
    <scope>NUCLEOTIDE SEQUENCE [LARGE SCALE GENOMIC DNA]</scope>
    <source>
        <strain evidence="8 9">CBS 112042</strain>
    </source>
</reference>
<feature type="region of interest" description="Disordered" evidence="7">
    <location>
        <begin position="109"/>
        <end position="137"/>
    </location>
</feature>
<evidence type="ECO:0000256" key="7">
    <source>
        <dbReference type="SAM" id="MobiDB-lite"/>
    </source>
</evidence>
<evidence type="ECO:0000256" key="2">
    <source>
        <dbReference type="ARBA" id="ARBA00022833"/>
    </source>
</evidence>
<evidence type="ECO:0000256" key="3">
    <source>
        <dbReference type="ARBA" id="ARBA00023015"/>
    </source>
</evidence>
<dbReference type="RefSeq" id="XP_062728936.1">
    <property type="nucleotide sequence ID" value="XM_062881618.1"/>
</dbReference>
<dbReference type="Proteomes" id="UP001322138">
    <property type="component" value="Unassembled WGS sequence"/>
</dbReference>
<dbReference type="Pfam" id="PF11951">
    <property type="entry name" value="Fungal_trans_2"/>
    <property type="match status" value="1"/>
</dbReference>
<evidence type="ECO:0008006" key="10">
    <source>
        <dbReference type="Google" id="ProtNLM"/>
    </source>
</evidence>
<dbReference type="EMBL" id="JAFFGZ010000009">
    <property type="protein sequence ID" value="KAK4639960.1"/>
    <property type="molecule type" value="Genomic_DNA"/>
</dbReference>
<keyword evidence="3" id="KW-0805">Transcription regulation</keyword>
<evidence type="ECO:0000256" key="4">
    <source>
        <dbReference type="ARBA" id="ARBA00023125"/>
    </source>
</evidence>
<name>A0ABR0F7I5_9PEZI</name>
<keyword evidence="2" id="KW-0862">Zinc</keyword>
<comment type="caution">
    <text evidence="8">The sequence shown here is derived from an EMBL/GenBank/DDBJ whole genome shotgun (WGS) entry which is preliminary data.</text>
</comment>
<keyword evidence="4" id="KW-0238">DNA-binding</keyword>
<evidence type="ECO:0000313" key="9">
    <source>
        <dbReference type="Proteomes" id="UP001322138"/>
    </source>
</evidence>
<dbReference type="PANTHER" id="PTHR37534:SF39">
    <property type="entry name" value="TRANSCRIPTION FACTOR DOMAIN-CONTAINING PROTEIN"/>
    <property type="match status" value="1"/>
</dbReference>
<dbReference type="PANTHER" id="PTHR37534">
    <property type="entry name" value="TRANSCRIPTIONAL ACTIVATOR PROTEIN UGA3"/>
    <property type="match status" value="1"/>
</dbReference>
<evidence type="ECO:0000256" key="1">
    <source>
        <dbReference type="ARBA" id="ARBA00004123"/>
    </source>
</evidence>
<keyword evidence="9" id="KW-1185">Reference proteome</keyword>
<evidence type="ECO:0000313" key="8">
    <source>
        <dbReference type="EMBL" id="KAK4639960.1"/>
    </source>
</evidence>
<gene>
    <name evidence="8" type="ORF">QC761_700330</name>
</gene>
<protein>
    <recommendedName>
        <fullName evidence="10">Fungal-specific transcription factor domain-containing protein</fullName>
    </recommendedName>
</protein>
<keyword evidence="5" id="KW-0804">Transcription</keyword>
<evidence type="ECO:0000256" key="6">
    <source>
        <dbReference type="ARBA" id="ARBA00023242"/>
    </source>
</evidence>
<comment type="subcellular location">
    <subcellularLocation>
        <location evidence="1">Nucleus</location>
    </subcellularLocation>
</comment>
<evidence type="ECO:0000256" key="5">
    <source>
        <dbReference type="ARBA" id="ARBA00023163"/>
    </source>
</evidence>
<keyword evidence="6" id="KW-0539">Nucleus</keyword>
<accession>A0ABR0F7I5</accession>
<dbReference type="GeneID" id="87901100"/>